<dbReference type="AlphaFoldDB" id="A0A7S3NV36"/>
<proteinExistence type="predicted"/>
<gene>
    <name evidence="1" type="ORF">ECRA1380_LOCUS5506</name>
</gene>
<protein>
    <submittedName>
        <fullName evidence="1">Uncharacterized protein</fullName>
    </submittedName>
</protein>
<reference evidence="1" key="1">
    <citation type="submission" date="2021-01" db="EMBL/GenBank/DDBJ databases">
        <authorList>
            <person name="Corre E."/>
            <person name="Pelletier E."/>
            <person name="Niang G."/>
            <person name="Scheremetjew M."/>
            <person name="Finn R."/>
            <person name="Kale V."/>
            <person name="Holt S."/>
            <person name="Cochrane G."/>
            <person name="Meng A."/>
            <person name="Brown T."/>
            <person name="Cohen L."/>
        </authorList>
    </citation>
    <scope>NUCLEOTIDE SEQUENCE</scope>
    <source>
        <strain evidence="1">CT5</strain>
    </source>
</reference>
<accession>A0A7S3NV36</accession>
<sequence length="145" mass="16912">MKKFYMKEFKNYLRNLDTHASGTLTQKRLALGQAMECLQEKFMIPIPEHSNHFLLALVDLKGILYEETALFPRLEEKVKDLCRSFTSKKLKDLLRLRPFAGLLLNFLSQQSEIRAIISNSKDDETSKEAFRDHTSALRHLAESYF</sequence>
<name>A0A7S3NV36_EUPCR</name>
<evidence type="ECO:0000313" key="1">
    <source>
        <dbReference type="EMBL" id="CAE0380545.1"/>
    </source>
</evidence>
<dbReference type="EMBL" id="HBIK01011685">
    <property type="protein sequence ID" value="CAE0380545.1"/>
    <property type="molecule type" value="Transcribed_RNA"/>
</dbReference>
<organism evidence="1">
    <name type="scientific">Euplotes crassus</name>
    <dbReference type="NCBI Taxonomy" id="5936"/>
    <lineage>
        <taxon>Eukaryota</taxon>
        <taxon>Sar</taxon>
        <taxon>Alveolata</taxon>
        <taxon>Ciliophora</taxon>
        <taxon>Intramacronucleata</taxon>
        <taxon>Spirotrichea</taxon>
        <taxon>Hypotrichia</taxon>
        <taxon>Euplotida</taxon>
        <taxon>Euplotidae</taxon>
        <taxon>Moneuplotes</taxon>
    </lineage>
</organism>